<dbReference type="AlphaFoldDB" id="A0A553N871"/>
<evidence type="ECO:0000313" key="1">
    <source>
        <dbReference type="EMBL" id="TRY61636.1"/>
    </source>
</evidence>
<dbReference type="STRING" id="6832.A0A553N871"/>
<dbReference type="Pfam" id="PF14736">
    <property type="entry name" value="N_Asn_amidohyd"/>
    <property type="match status" value="1"/>
</dbReference>
<keyword evidence="2" id="KW-1185">Reference proteome</keyword>
<dbReference type="GO" id="GO:0006511">
    <property type="term" value="P:ubiquitin-dependent protein catabolic process"/>
    <property type="evidence" value="ECO:0007669"/>
    <property type="project" value="TreeGrafter"/>
</dbReference>
<name>A0A553N871_TIGCA</name>
<dbReference type="InterPro" id="IPR026750">
    <property type="entry name" value="NTAN1"/>
</dbReference>
<sequence length="264" mass="30337">MVLLFCDSPINHIDNLKAFYLDHPDLLAGAKKFADSKKKFVKPDGVLYVRQKEFAVTFQGDRFINDSKVVWCGTEDVLTCHVLVLHHQVTQVTAIAHFDEYVKEARLVQFVTQFLERVRDQYFVTSESTEDFSNEYEWEEWDESELEDAEMTGSKLENFDFEEPIELHMIGGYADSAGKAQKLTMRLLRFFMTFQLGPHVNFELDVANGQPYPAIFNRTFVSSNADEDLQTTLLLGPSLIPKPSKLKLMILQREDQGYVCRASA</sequence>
<protein>
    <submittedName>
        <fullName evidence="1">Uncharacterized protein</fullName>
    </submittedName>
</protein>
<dbReference type="PANTHER" id="PTHR12498:SF0">
    <property type="entry name" value="PROTEIN N-TERMINAL ASPARAGINE AMIDOHYDROLASE"/>
    <property type="match status" value="1"/>
</dbReference>
<dbReference type="PANTHER" id="PTHR12498">
    <property type="entry name" value="N-TERMINAL ASPARAGINE AMIDOHYDROLASE"/>
    <property type="match status" value="1"/>
</dbReference>
<gene>
    <name evidence="1" type="ORF">TCAL_04401</name>
</gene>
<dbReference type="EMBL" id="VCGU01000459">
    <property type="protein sequence ID" value="TRY61636.1"/>
    <property type="molecule type" value="Genomic_DNA"/>
</dbReference>
<dbReference type="GO" id="GO:0005634">
    <property type="term" value="C:nucleus"/>
    <property type="evidence" value="ECO:0007669"/>
    <property type="project" value="TreeGrafter"/>
</dbReference>
<evidence type="ECO:0000313" key="2">
    <source>
        <dbReference type="Proteomes" id="UP000318571"/>
    </source>
</evidence>
<accession>A0A553N871</accession>
<proteinExistence type="predicted"/>
<organism evidence="1 2">
    <name type="scientific">Tigriopus californicus</name>
    <name type="common">Marine copepod</name>
    <dbReference type="NCBI Taxonomy" id="6832"/>
    <lineage>
        <taxon>Eukaryota</taxon>
        <taxon>Metazoa</taxon>
        <taxon>Ecdysozoa</taxon>
        <taxon>Arthropoda</taxon>
        <taxon>Crustacea</taxon>
        <taxon>Multicrustacea</taxon>
        <taxon>Hexanauplia</taxon>
        <taxon>Copepoda</taxon>
        <taxon>Harpacticoida</taxon>
        <taxon>Harpacticidae</taxon>
        <taxon>Tigriopus</taxon>
    </lineage>
</organism>
<reference evidence="1 2" key="1">
    <citation type="journal article" date="2018" name="Nat. Ecol. Evol.">
        <title>Genomic signatures of mitonuclear coevolution across populations of Tigriopus californicus.</title>
        <authorList>
            <person name="Barreto F.S."/>
            <person name="Watson E.T."/>
            <person name="Lima T.G."/>
            <person name="Willett C.S."/>
            <person name="Edmands S."/>
            <person name="Li W."/>
            <person name="Burton R.S."/>
        </authorList>
    </citation>
    <scope>NUCLEOTIDE SEQUENCE [LARGE SCALE GENOMIC DNA]</scope>
    <source>
        <strain evidence="1 2">San Diego</strain>
    </source>
</reference>
<dbReference type="Proteomes" id="UP000318571">
    <property type="component" value="Chromosome 8"/>
</dbReference>
<dbReference type="GO" id="GO:0008418">
    <property type="term" value="F:protein-N-terminal asparagine amidohydrolase activity"/>
    <property type="evidence" value="ECO:0007669"/>
    <property type="project" value="InterPro"/>
</dbReference>
<comment type="caution">
    <text evidence="1">The sequence shown here is derived from an EMBL/GenBank/DDBJ whole genome shotgun (WGS) entry which is preliminary data.</text>
</comment>